<dbReference type="GO" id="GO:0098542">
    <property type="term" value="P:defense response to other organism"/>
    <property type="evidence" value="ECO:0007669"/>
    <property type="project" value="InterPro"/>
</dbReference>
<gene>
    <name evidence="8" type="ORF">Salat_1576900</name>
</gene>
<dbReference type="PANTHER" id="PTHR31234:SF4">
    <property type="entry name" value="EXPRESSED PROTEIN"/>
    <property type="match status" value="1"/>
</dbReference>
<feature type="transmembrane region" description="Helical" evidence="6">
    <location>
        <begin position="50"/>
        <end position="69"/>
    </location>
</feature>
<evidence type="ECO:0000256" key="3">
    <source>
        <dbReference type="ARBA" id="ARBA00022989"/>
    </source>
</evidence>
<dbReference type="PANTHER" id="PTHR31234">
    <property type="entry name" value="LATE EMBRYOGENESIS ABUNDANT (LEA) HYDROXYPROLINE-RICH GLYCOPROTEIN FAMILY"/>
    <property type="match status" value="1"/>
</dbReference>
<dbReference type="InterPro" id="IPR044839">
    <property type="entry name" value="NDR1-like"/>
</dbReference>
<dbReference type="InterPro" id="IPR004864">
    <property type="entry name" value="LEA_2"/>
</dbReference>
<dbReference type="Pfam" id="PF03168">
    <property type="entry name" value="LEA_2"/>
    <property type="match status" value="1"/>
</dbReference>
<evidence type="ECO:0000256" key="2">
    <source>
        <dbReference type="ARBA" id="ARBA00022692"/>
    </source>
</evidence>
<evidence type="ECO:0000313" key="9">
    <source>
        <dbReference type="Proteomes" id="UP001293254"/>
    </source>
</evidence>
<dbReference type="SUPFAM" id="SSF117070">
    <property type="entry name" value="LEA14-like"/>
    <property type="match status" value="1"/>
</dbReference>
<name>A0AAE1YD88_9LAMI</name>
<evidence type="ECO:0000259" key="7">
    <source>
        <dbReference type="Pfam" id="PF03168"/>
    </source>
</evidence>
<comment type="caution">
    <text evidence="8">The sequence shown here is derived from an EMBL/GenBank/DDBJ whole genome shotgun (WGS) entry which is preliminary data.</text>
</comment>
<keyword evidence="9" id="KW-1185">Reference proteome</keyword>
<dbReference type="GO" id="GO:0016020">
    <property type="term" value="C:membrane"/>
    <property type="evidence" value="ECO:0007669"/>
    <property type="project" value="UniProtKB-SubCell"/>
</dbReference>
<proteinExistence type="predicted"/>
<feature type="compositionally biased region" description="Basic and acidic residues" evidence="5">
    <location>
        <begin position="1"/>
        <end position="11"/>
    </location>
</feature>
<dbReference type="Proteomes" id="UP001293254">
    <property type="component" value="Unassembled WGS sequence"/>
</dbReference>
<evidence type="ECO:0000313" key="8">
    <source>
        <dbReference type="EMBL" id="KAK4428079.1"/>
    </source>
</evidence>
<accession>A0AAE1YD88</accession>
<reference evidence="8" key="1">
    <citation type="submission" date="2020-06" db="EMBL/GenBank/DDBJ databases">
        <authorList>
            <person name="Li T."/>
            <person name="Hu X."/>
            <person name="Zhang T."/>
            <person name="Song X."/>
            <person name="Zhang H."/>
            <person name="Dai N."/>
            <person name="Sheng W."/>
            <person name="Hou X."/>
            <person name="Wei L."/>
        </authorList>
    </citation>
    <scope>NUCLEOTIDE SEQUENCE</scope>
    <source>
        <strain evidence="8">3651</strain>
        <tissue evidence="8">Leaf</tissue>
    </source>
</reference>
<reference evidence="8" key="2">
    <citation type="journal article" date="2024" name="Plant">
        <title>Genomic evolution and insights into agronomic trait innovations of Sesamum species.</title>
        <authorList>
            <person name="Miao H."/>
            <person name="Wang L."/>
            <person name="Qu L."/>
            <person name="Liu H."/>
            <person name="Sun Y."/>
            <person name="Le M."/>
            <person name="Wang Q."/>
            <person name="Wei S."/>
            <person name="Zheng Y."/>
            <person name="Lin W."/>
            <person name="Duan Y."/>
            <person name="Cao H."/>
            <person name="Xiong S."/>
            <person name="Wang X."/>
            <person name="Wei L."/>
            <person name="Li C."/>
            <person name="Ma Q."/>
            <person name="Ju M."/>
            <person name="Zhao R."/>
            <person name="Li G."/>
            <person name="Mu C."/>
            <person name="Tian Q."/>
            <person name="Mei H."/>
            <person name="Zhang T."/>
            <person name="Gao T."/>
            <person name="Zhang H."/>
        </authorList>
    </citation>
    <scope>NUCLEOTIDE SEQUENCE</scope>
    <source>
        <strain evidence="8">3651</strain>
    </source>
</reference>
<feature type="region of interest" description="Disordered" evidence="5">
    <location>
        <begin position="1"/>
        <end position="25"/>
    </location>
</feature>
<dbReference type="EMBL" id="JACGWO010000005">
    <property type="protein sequence ID" value="KAK4428079.1"/>
    <property type="molecule type" value="Genomic_DNA"/>
</dbReference>
<comment type="subcellular location">
    <subcellularLocation>
        <location evidence="1">Membrane</location>
        <topology evidence="1">Single-pass membrane protein</topology>
    </subcellularLocation>
</comment>
<dbReference type="Gene3D" id="2.60.40.1820">
    <property type="match status" value="1"/>
</dbReference>
<dbReference type="AlphaFoldDB" id="A0AAE1YD88"/>
<organism evidence="8 9">
    <name type="scientific">Sesamum alatum</name>
    <dbReference type="NCBI Taxonomy" id="300844"/>
    <lineage>
        <taxon>Eukaryota</taxon>
        <taxon>Viridiplantae</taxon>
        <taxon>Streptophyta</taxon>
        <taxon>Embryophyta</taxon>
        <taxon>Tracheophyta</taxon>
        <taxon>Spermatophyta</taxon>
        <taxon>Magnoliopsida</taxon>
        <taxon>eudicotyledons</taxon>
        <taxon>Gunneridae</taxon>
        <taxon>Pentapetalae</taxon>
        <taxon>asterids</taxon>
        <taxon>lamiids</taxon>
        <taxon>Lamiales</taxon>
        <taxon>Pedaliaceae</taxon>
        <taxon>Sesamum</taxon>
    </lineage>
</organism>
<evidence type="ECO:0000256" key="4">
    <source>
        <dbReference type="ARBA" id="ARBA00023136"/>
    </source>
</evidence>
<evidence type="ECO:0000256" key="5">
    <source>
        <dbReference type="SAM" id="MobiDB-lite"/>
    </source>
</evidence>
<evidence type="ECO:0000256" key="1">
    <source>
        <dbReference type="ARBA" id="ARBA00004167"/>
    </source>
</evidence>
<keyword evidence="4 6" id="KW-0472">Membrane</keyword>
<sequence length="279" mass="31678">MTATKHSDASSDRQPLLSEPQPQPPQYVIVLPPYPPPHRHRLFRKSWQRCLFCFATFLLFLVAAAYLLWPSDPELSIVRLRLERLHFHTRPKISLDITMDLTIRVRNQDFYELDYDSLLVAIGYRGKRLGYVTSDGGHIKARGSSYVNATLQLDRVEILSDVILLIEDLAKGAVTFDTETEVTGKLGVVVFDLPLKTKVKCEVIVNTKNQTVSRQSCYPEVSEVSEEEVFTASRQMHKWSALCSGLLHSVCMELSIGVLKEHHIEKGYNVLAVVDLVLR</sequence>
<keyword evidence="2 6" id="KW-0812">Transmembrane</keyword>
<feature type="domain" description="Late embryogenesis abundant protein LEA-2 subgroup" evidence="7">
    <location>
        <begin position="102"/>
        <end position="197"/>
    </location>
</feature>
<protein>
    <recommendedName>
        <fullName evidence="7">Late embryogenesis abundant protein LEA-2 subgroup domain-containing protein</fullName>
    </recommendedName>
</protein>
<keyword evidence="3 6" id="KW-1133">Transmembrane helix</keyword>
<evidence type="ECO:0000256" key="6">
    <source>
        <dbReference type="SAM" id="Phobius"/>
    </source>
</evidence>